<name>A0A7C8NTS3_ORBOL</name>
<organism evidence="2 4">
    <name type="scientific">Orbilia oligospora</name>
    <name type="common">Nematode-trapping fungus</name>
    <name type="synonym">Arthrobotrys oligospora</name>
    <dbReference type="NCBI Taxonomy" id="2813651"/>
    <lineage>
        <taxon>Eukaryota</taxon>
        <taxon>Fungi</taxon>
        <taxon>Dikarya</taxon>
        <taxon>Ascomycota</taxon>
        <taxon>Pezizomycotina</taxon>
        <taxon>Orbiliomycetes</taxon>
        <taxon>Orbiliales</taxon>
        <taxon>Orbiliaceae</taxon>
        <taxon>Orbilia</taxon>
    </lineage>
</organism>
<evidence type="ECO:0000313" key="1">
    <source>
        <dbReference type="EMBL" id="KAF3084070.1"/>
    </source>
</evidence>
<proteinExistence type="predicted"/>
<gene>
    <name evidence="1" type="ORF">TWF102_000504</name>
    <name evidence="2" type="ORF">TWF703_005368</name>
</gene>
<protein>
    <submittedName>
        <fullName evidence="2">Uncharacterized protein</fullName>
    </submittedName>
</protein>
<evidence type="ECO:0000313" key="3">
    <source>
        <dbReference type="Proteomes" id="UP000475325"/>
    </source>
</evidence>
<dbReference type="AlphaFoldDB" id="A0A7C8NTS3"/>
<evidence type="ECO:0000313" key="4">
    <source>
        <dbReference type="Proteomes" id="UP000480548"/>
    </source>
</evidence>
<evidence type="ECO:0000313" key="2">
    <source>
        <dbReference type="EMBL" id="KAF3136654.1"/>
    </source>
</evidence>
<dbReference type="EMBL" id="WIQZ01000028">
    <property type="protein sequence ID" value="KAF3136654.1"/>
    <property type="molecule type" value="Genomic_DNA"/>
</dbReference>
<dbReference type="Proteomes" id="UP000480548">
    <property type="component" value="Unassembled WGS sequence"/>
</dbReference>
<dbReference type="EMBL" id="WIQW01000101">
    <property type="protein sequence ID" value="KAF3084070.1"/>
    <property type="molecule type" value="Genomic_DNA"/>
</dbReference>
<accession>A0A7C8NTS3</accession>
<reference evidence="3 4" key="1">
    <citation type="submission" date="2019-06" db="EMBL/GenBank/DDBJ databases">
        <authorList>
            <person name="Palmer J.M."/>
        </authorList>
    </citation>
    <scope>NUCLEOTIDE SEQUENCE [LARGE SCALE GENOMIC DNA]</scope>
    <source>
        <strain evidence="1 3">TWF102</strain>
        <strain evidence="2 4">TWF703</strain>
    </source>
</reference>
<sequence>MRGVGWGVRKWGSGPASTTIWWVVRLRHPSMSGGGVGLRSGAPAHLSMGVGWAGGLRGGAPALLLPPYGGLPTSSPPLHWCGGDVRRWGSGPFSSTKKLPRGWAPARVAIVREEAKGAPILALAHSRPWFNYHGPRAIQWRGIWRKPPPQRG</sequence>
<comment type="caution">
    <text evidence="2">The sequence shown here is derived from an EMBL/GenBank/DDBJ whole genome shotgun (WGS) entry which is preliminary data.</text>
</comment>
<dbReference type="Proteomes" id="UP000475325">
    <property type="component" value="Unassembled WGS sequence"/>
</dbReference>